<proteinExistence type="predicted"/>
<accession>A0A382QUT3</accession>
<organism evidence="1">
    <name type="scientific">marine metagenome</name>
    <dbReference type="NCBI Taxonomy" id="408172"/>
    <lineage>
        <taxon>unclassified sequences</taxon>
        <taxon>metagenomes</taxon>
        <taxon>ecological metagenomes</taxon>
    </lineage>
</organism>
<dbReference type="EMBL" id="UINC01117056">
    <property type="protein sequence ID" value="SVC89216.1"/>
    <property type="molecule type" value="Genomic_DNA"/>
</dbReference>
<protein>
    <submittedName>
        <fullName evidence="1">Uncharacterized protein</fullName>
    </submittedName>
</protein>
<sequence length="39" mass="4154">MTGAGFHNMSLEIESFSDGLLKSQSIAKGGVWVVRTGEI</sequence>
<dbReference type="AlphaFoldDB" id="A0A382QUT3"/>
<evidence type="ECO:0000313" key="1">
    <source>
        <dbReference type="EMBL" id="SVC89216.1"/>
    </source>
</evidence>
<name>A0A382QUT3_9ZZZZ</name>
<reference evidence="1" key="1">
    <citation type="submission" date="2018-05" db="EMBL/GenBank/DDBJ databases">
        <authorList>
            <person name="Lanie J.A."/>
            <person name="Ng W.-L."/>
            <person name="Kazmierczak K.M."/>
            <person name="Andrzejewski T.M."/>
            <person name="Davidsen T.M."/>
            <person name="Wayne K.J."/>
            <person name="Tettelin H."/>
            <person name="Glass J.I."/>
            <person name="Rusch D."/>
            <person name="Podicherti R."/>
            <person name="Tsui H.-C.T."/>
            <person name="Winkler M.E."/>
        </authorList>
    </citation>
    <scope>NUCLEOTIDE SEQUENCE</scope>
</reference>
<gene>
    <name evidence="1" type="ORF">METZ01_LOCUS342070</name>
</gene>